<dbReference type="AlphaFoldDB" id="V9DRQ5"/>
<keyword evidence="9" id="KW-0999">Mitochondrion inner membrane</keyword>
<dbReference type="EC" id="3.4.24.-" evidence="9"/>
<keyword evidence="9" id="KW-0496">Mitochondrion</keyword>
<name>V9DRQ5_9EURO</name>
<gene>
    <name evidence="11" type="ORF">G647_02048</name>
</gene>
<dbReference type="GO" id="GO:0034982">
    <property type="term" value="P:mitochondrial protein processing"/>
    <property type="evidence" value="ECO:0007669"/>
    <property type="project" value="TreeGrafter"/>
</dbReference>
<proteinExistence type="inferred from homology"/>
<evidence type="ECO:0000256" key="2">
    <source>
        <dbReference type="ARBA" id="ARBA00009915"/>
    </source>
</evidence>
<comment type="function">
    <text evidence="8">Has a dual role in the assembly of mitochondrial ATPase. Acts as a protease that removes N-terminal residues of mitochondrial ATPase CF(0) subunit 6 at the intermembrane space side. Also involved in the correct assembly of the membrane-embedded ATPase CF(0) particle, probably mediating association of subunit 6 with the subunit 9 ring.</text>
</comment>
<protein>
    <recommendedName>
        <fullName evidence="3 9">Mitochondrial inner membrane protease ATP23</fullName>
        <ecNumber evidence="9">3.4.24.-</ecNumber>
    </recommendedName>
</protein>
<keyword evidence="4 9" id="KW-0645">Protease</keyword>
<keyword evidence="9" id="KW-0472">Membrane</keyword>
<dbReference type="GO" id="GO:0046872">
    <property type="term" value="F:metal ion binding"/>
    <property type="evidence" value="ECO:0007669"/>
    <property type="project" value="UniProtKB-KW"/>
</dbReference>
<keyword evidence="5 9" id="KW-0479">Metal-binding</keyword>
<dbReference type="RefSeq" id="XP_008723669.1">
    <property type="nucleotide sequence ID" value="XM_008725447.1"/>
</dbReference>
<keyword evidence="6 9" id="KW-0378">Hydrolase</keyword>
<dbReference type="PANTHER" id="PTHR21711">
    <property type="entry name" value="MITOCHONDRIAL INNER MEMBRANE PROTEASE"/>
    <property type="match status" value="1"/>
</dbReference>
<evidence type="ECO:0000256" key="10">
    <source>
        <dbReference type="SAM" id="MobiDB-lite"/>
    </source>
</evidence>
<feature type="region of interest" description="Disordered" evidence="10">
    <location>
        <begin position="1"/>
        <end position="24"/>
    </location>
</feature>
<evidence type="ECO:0000256" key="6">
    <source>
        <dbReference type="ARBA" id="ARBA00022801"/>
    </source>
</evidence>
<evidence type="ECO:0000256" key="5">
    <source>
        <dbReference type="ARBA" id="ARBA00022723"/>
    </source>
</evidence>
<evidence type="ECO:0000256" key="8">
    <source>
        <dbReference type="ARBA" id="ARBA00025322"/>
    </source>
</evidence>
<dbReference type="OrthoDB" id="285308at2759"/>
<evidence type="ECO:0000313" key="12">
    <source>
        <dbReference type="Proteomes" id="UP000030678"/>
    </source>
</evidence>
<dbReference type="EMBL" id="KB822697">
    <property type="protein sequence ID" value="ETI29595.1"/>
    <property type="molecule type" value="Genomic_DNA"/>
</dbReference>
<dbReference type="PANTHER" id="PTHR21711:SF0">
    <property type="entry name" value="MITOCHONDRIAL INNER MEMBRANE PROTEASE ATP23 HOMOLOG"/>
    <property type="match status" value="1"/>
</dbReference>
<dbReference type="Proteomes" id="UP000030678">
    <property type="component" value="Unassembled WGS sequence"/>
</dbReference>
<dbReference type="VEuPathDB" id="FungiDB:G647_02048"/>
<dbReference type="HOGENOM" id="CLU_079125_2_1_1"/>
<dbReference type="Pfam" id="PF09768">
    <property type="entry name" value="Peptidase_M76"/>
    <property type="match status" value="1"/>
</dbReference>
<feature type="compositionally biased region" description="Low complexity" evidence="10">
    <location>
        <begin position="1"/>
        <end position="15"/>
    </location>
</feature>
<dbReference type="GeneID" id="19980541"/>
<dbReference type="InterPro" id="IPR019165">
    <property type="entry name" value="Peptidase_M76_ATP23"/>
</dbReference>
<dbReference type="GO" id="GO:0005743">
    <property type="term" value="C:mitochondrial inner membrane"/>
    <property type="evidence" value="ECO:0007669"/>
    <property type="project" value="UniProtKB-SubCell"/>
</dbReference>
<sequence length="181" mass="21010">MAESSTTPSAPTTSSQQDGSDFRPSTTFWNRTVNFTRMLTGQMSPAGQKRYWADADERYSEFDCKRCERDRDYLLKYSPTIRFMNENIRKLGGEMGPQNIHCRTCRGEEEAMQGGFDHKYGIKICANWVQERSQLEDVISHELVHAYDHLRFKTNLTEEDDLRHAACSEVSRNPSAQRHLY</sequence>
<evidence type="ECO:0000256" key="9">
    <source>
        <dbReference type="RuleBase" id="RU364057"/>
    </source>
</evidence>
<evidence type="ECO:0000256" key="7">
    <source>
        <dbReference type="ARBA" id="ARBA00023049"/>
    </source>
</evidence>
<keyword evidence="7 9" id="KW-0482">Metalloprotease</keyword>
<dbReference type="GO" id="GO:0004222">
    <property type="term" value="F:metalloendopeptidase activity"/>
    <property type="evidence" value="ECO:0007669"/>
    <property type="project" value="InterPro"/>
</dbReference>
<comment type="subcellular location">
    <subcellularLocation>
        <location evidence="1 9">Mitochondrion inner membrane</location>
        <topology evidence="1 9">Peripheral membrane protein</topology>
        <orientation evidence="1 9">Intermembrane side</orientation>
    </subcellularLocation>
</comment>
<organism evidence="11 12">
    <name type="scientific">Cladophialophora carrionii CBS 160.54</name>
    <dbReference type="NCBI Taxonomy" id="1279043"/>
    <lineage>
        <taxon>Eukaryota</taxon>
        <taxon>Fungi</taxon>
        <taxon>Dikarya</taxon>
        <taxon>Ascomycota</taxon>
        <taxon>Pezizomycotina</taxon>
        <taxon>Eurotiomycetes</taxon>
        <taxon>Chaetothyriomycetidae</taxon>
        <taxon>Chaetothyriales</taxon>
        <taxon>Herpotrichiellaceae</taxon>
        <taxon>Cladophialophora</taxon>
    </lineage>
</organism>
<evidence type="ECO:0000256" key="3">
    <source>
        <dbReference type="ARBA" id="ARBA00014615"/>
    </source>
</evidence>
<accession>V9DRQ5</accession>
<reference evidence="11 12" key="1">
    <citation type="submission" date="2013-03" db="EMBL/GenBank/DDBJ databases">
        <title>The Genome Sequence of Cladophialophora carrionii CBS 160.54.</title>
        <authorList>
            <consortium name="The Broad Institute Genomics Platform"/>
            <person name="Cuomo C."/>
            <person name="de Hoog S."/>
            <person name="Gorbushina A."/>
            <person name="Walker B."/>
            <person name="Young S.K."/>
            <person name="Zeng Q."/>
            <person name="Gargeya S."/>
            <person name="Fitzgerald M."/>
            <person name="Haas B."/>
            <person name="Abouelleil A."/>
            <person name="Allen A.W."/>
            <person name="Alvarado L."/>
            <person name="Arachchi H.M."/>
            <person name="Berlin A.M."/>
            <person name="Chapman S.B."/>
            <person name="Gainer-Dewar J."/>
            <person name="Goldberg J."/>
            <person name="Griggs A."/>
            <person name="Gujja S."/>
            <person name="Hansen M."/>
            <person name="Howarth C."/>
            <person name="Imamovic A."/>
            <person name="Ireland A."/>
            <person name="Larimer J."/>
            <person name="McCowan C."/>
            <person name="Murphy C."/>
            <person name="Pearson M."/>
            <person name="Poon T.W."/>
            <person name="Priest M."/>
            <person name="Roberts A."/>
            <person name="Saif S."/>
            <person name="Shea T."/>
            <person name="Sisk P."/>
            <person name="Sykes S."/>
            <person name="Wortman J."/>
            <person name="Nusbaum C."/>
            <person name="Birren B."/>
        </authorList>
    </citation>
    <scope>NUCLEOTIDE SEQUENCE [LARGE SCALE GENOMIC DNA]</scope>
    <source>
        <strain evidence="11 12">CBS 160.54</strain>
    </source>
</reference>
<dbReference type="GO" id="GO:0033615">
    <property type="term" value="P:mitochondrial proton-transporting ATP synthase complex assembly"/>
    <property type="evidence" value="ECO:0007669"/>
    <property type="project" value="TreeGrafter"/>
</dbReference>
<evidence type="ECO:0000313" key="11">
    <source>
        <dbReference type="EMBL" id="ETI29595.1"/>
    </source>
</evidence>
<comment type="similarity">
    <text evidence="2 9">Belongs to the peptidase M76 family.</text>
</comment>
<evidence type="ECO:0000256" key="4">
    <source>
        <dbReference type="ARBA" id="ARBA00022670"/>
    </source>
</evidence>
<evidence type="ECO:0000256" key="1">
    <source>
        <dbReference type="ARBA" id="ARBA00004137"/>
    </source>
</evidence>